<evidence type="ECO:0000313" key="3">
    <source>
        <dbReference type="Proteomes" id="UP000546200"/>
    </source>
</evidence>
<proteinExistence type="predicted"/>
<dbReference type="EMBL" id="JACIJK010000002">
    <property type="protein sequence ID" value="MBB5713835.1"/>
    <property type="molecule type" value="Genomic_DNA"/>
</dbReference>
<organism evidence="2 3">
    <name type="scientific">Sphingomonas aerophila</name>
    <dbReference type="NCBI Taxonomy" id="1344948"/>
    <lineage>
        <taxon>Bacteria</taxon>
        <taxon>Pseudomonadati</taxon>
        <taxon>Pseudomonadota</taxon>
        <taxon>Alphaproteobacteria</taxon>
        <taxon>Sphingomonadales</taxon>
        <taxon>Sphingomonadaceae</taxon>
        <taxon>Sphingomonas</taxon>
    </lineage>
</organism>
<feature type="transmembrane region" description="Helical" evidence="1">
    <location>
        <begin position="12"/>
        <end position="34"/>
    </location>
</feature>
<dbReference type="AlphaFoldDB" id="A0A7W9BAV5"/>
<sequence length="50" mass="5302">MLHLGFANKIDALSWVVVVALGLKVVATALVLFVDQGAHDRPGRERSCAG</sequence>
<accession>A0A7W9BAV5</accession>
<keyword evidence="1" id="KW-1133">Transmembrane helix</keyword>
<keyword evidence="1" id="KW-0472">Membrane</keyword>
<keyword evidence="1" id="KW-0812">Transmembrane</keyword>
<evidence type="ECO:0000313" key="2">
    <source>
        <dbReference type="EMBL" id="MBB5713835.1"/>
    </source>
</evidence>
<dbReference type="Proteomes" id="UP000546200">
    <property type="component" value="Unassembled WGS sequence"/>
</dbReference>
<gene>
    <name evidence="2" type="ORF">FHS94_000658</name>
</gene>
<evidence type="ECO:0000256" key="1">
    <source>
        <dbReference type="SAM" id="Phobius"/>
    </source>
</evidence>
<reference evidence="2 3" key="1">
    <citation type="submission" date="2020-08" db="EMBL/GenBank/DDBJ databases">
        <title>Genomic Encyclopedia of Type Strains, Phase IV (KMG-IV): sequencing the most valuable type-strain genomes for metagenomic binning, comparative biology and taxonomic classification.</title>
        <authorList>
            <person name="Goeker M."/>
        </authorList>
    </citation>
    <scope>NUCLEOTIDE SEQUENCE [LARGE SCALE GENOMIC DNA]</scope>
    <source>
        <strain evidence="2 3">DSM 100044</strain>
    </source>
</reference>
<protein>
    <submittedName>
        <fullName evidence="2">Uncharacterized protein</fullName>
    </submittedName>
</protein>
<comment type="caution">
    <text evidence="2">The sequence shown here is derived from an EMBL/GenBank/DDBJ whole genome shotgun (WGS) entry which is preliminary data.</text>
</comment>
<keyword evidence="3" id="KW-1185">Reference proteome</keyword>
<name>A0A7W9BAV5_9SPHN</name>